<keyword evidence="3" id="KW-1185">Reference proteome</keyword>
<organism evidence="2 3">
    <name type="scientific">Gossypium stocksii</name>
    <dbReference type="NCBI Taxonomy" id="47602"/>
    <lineage>
        <taxon>Eukaryota</taxon>
        <taxon>Viridiplantae</taxon>
        <taxon>Streptophyta</taxon>
        <taxon>Embryophyta</taxon>
        <taxon>Tracheophyta</taxon>
        <taxon>Spermatophyta</taxon>
        <taxon>Magnoliopsida</taxon>
        <taxon>eudicotyledons</taxon>
        <taxon>Gunneridae</taxon>
        <taxon>Pentapetalae</taxon>
        <taxon>rosids</taxon>
        <taxon>malvids</taxon>
        <taxon>Malvales</taxon>
        <taxon>Malvaceae</taxon>
        <taxon>Malvoideae</taxon>
        <taxon>Gossypium</taxon>
    </lineage>
</organism>
<reference evidence="2 3" key="1">
    <citation type="journal article" date="2021" name="Plant Biotechnol. J.">
        <title>Multi-omics assisted identification of the key and species-specific regulatory components of drought-tolerant mechanisms in Gossypium stocksii.</title>
        <authorList>
            <person name="Yu D."/>
            <person name="Ke L."/>
            <person name="Zhang D."/>
            <person name="Wu Y."/>
            <person name="Sun Y."/>
            <person name="Mei J."/>
            <person name="Sun J."/>
            <person name="Sun Y."/>
        </authorList>
    </citation>
    <scope>NUCLEOTIDE SEQUENCE [LARGE SCALE GENOMIC DNA]</scope>
    <source>
        <strain evidence="3">cv. E1</strain>
        <tissue evidence="2">Leaf</tissue>
    </source>
</reference>
<dbReference type="PANTHER" id="PTHR19446">
    <property type="entry name" value="REVERSE TRANSCRIPTASES"/>
    <property type="match status" value="1"/>
</dbReference>
<sequence>METCGPMLKEKVGLILEPNMSINNLKENLQSIRKPVNSLGFGDITADQARGVLDLFYLVLVAQQSPVVAGRGSQPNAAVGLQTVSGKGSSKAFKNRGKGYAKKRLNYFMATIPDRSKRKLLWEGLRSVNPNLSFPWLIMGDFNAILSLSDKKVLSPLWDILGQDVCQWVKDVFAGRPIEPELNNTLIVLIPKKESLEDFSHFRPISLCSVLYKSVMKVIANRFKEIFPKLISQEQVGFIARHNISNNIILAQKVIHSMRYNQKGRKWMAIKLDSEKAYDRVSWEFINVSMVAAGIPIFLRNVIMTAIFPLLCKFYGIECSLKSSNLKEEFVRAILYHLIYLCFEWNGPSVSHLFFTDDLMIFYKAQVDQARLLDSILTQFCEISSHKISVRKSNIFFSKDTEADVRNQINRLFGFQKV</sequence>
<dbReference type="CDD" id="cd01650">
    <property type="entry name" value="RT_nLTR_like"/>
    <property type="match status" value="1"/>
</dbReference>
<feature type="domain" description="Reverse transcriptase" evidence="1">
    <location>
        <begin position="171"/>
        <end position="417"/>
    </location>
</feature>
<name>A0A9D3VVX8_9ROSI</name>
<comment type="caution">
    <text evidence="2">The sequence shown here is derived from an EMBL/GenBank/DDBJ whole genome shotgun (WGS) entry which is preliminary data.</text>
</comment>
<dbReference type="InterPro" id="IPR000477">
    <property type="entry name" value="RT_dom"/>
</dbReference>
<proteinExistence type="predicted"/>
<dbReference type="PROSITE" id="PS50878">
    <property type="entry name" value="RT_POL"/>
    <property type="match status" value="1"/>
</dbReference>
<dbReference type="OrthoDB" id="1748430at2759"/>
<evidence type="ECO:0000259" key="1">
    <source>
        <dbReference type="PROSITE" id="PS50878"/>
    </source>
</evidence>
<dbReference type="EMBL" id="JAIQCV010000005">
    <property type="protein sequence ID" value="KAH1097269.1"/>
    <property type="molecule type" value="Genomic_DNA"/>
</dbReference>
<gene>
    <name evidence="2" type="ORF">J1N35_014190</name>
</gene>
<accession>A0A9D3VVX8</accession>
<dbReference type="AlphaFoldDB" id="A0A9D3VVX8"/>
<protein>
    <recommendedName>
        <fullName evidence="1">Reverse transcriptase domain-containing protein</fullName>
    </recommendedName>
</protein>
<dbReference type="Pfam" id="PF00078">
    <property type="entry name" value="RVT_1"/>
    <property type="match status" value="1"/>
</dbReference>
<evidence type="ECO:0000313" key="3">
    <source>
        <dbReference type="Proteomes" id="UP000828251"/>
    </source>
</evidence>
<evidence type="ECO:0000313" key="2">
    <source>
        <dbReference type="EMBL" id="KAH1097269.1"/>
    </source>
</evidence>
<dbReference type="Proteomes" id="UP000828251">
    <property type="component" value="Unassembled WGS sequence"/>
</dbReference>